<accession>A0ABR3ZY82</accession>
<evidence type="ECO:0000256" key="2">
    <source>
        <dbReference type="ARBA" id="ARBA00022771"/>
    </source>
</evidence>
<gene>
    <name evidence="12" type="ORF">N7G274_009132</name>
</gene>
<feature type="short sequence motif" description="GXSXG" evidence="8">
    <location>
        <begin position="898"/>
        <end position="902"/>
    </location>
</feature>
<keyword evidence="13" id="KW-1185">Reference proteome</keyword>
<sequence length="1531" mass="171536">MDHDPQDNSSSSRGEASLKPPPDNSFYASSHYYDLRQLQPEDDLIQLVSRPPTPRTENRIAEPVASGPRPIGIDVEAGVRRKPPRPTVRLQPQASLLDLDDLPSQREADEQLARRLDAEWNGQIDGSPDLIDVHGKADRQWKTHRQDSANQICDSCEQSGPNRDYCNRCEYNFCDQCWQKQLPHKQKRKGVESIPHERTDYHTAMKIKAVLEARATSAEQDQLHRNDEDTVWFGVIREDATLPSFRDYGRYANIMTETLSVSSHNGSDWAPGVRDHRFPSLVSFVGQTGAGKSTLIKLVVDLSTEDTKRFPTPVVGSVGLDIPTSGDVHLYLDPQSSSSNNPILYADCEGLEGGEREPLGARLKRKEKPSRVGRIGSFEQKVQRMHHTSEREITWANTNAKRSREFAVTHLYPRLLYTFSDVVVFVLKNPRVIESVFEKLVNWAAAALEKSSNQPVLPHAIIVLNASENDIDPALWDVPTATSRLFESLAKTVNQNATFRKYAQFWRDRQRKVDTVEQLLYSYYRSVRVVRIPTSGRPNLIQEQVKKLYKDIRLACELAREKKAELRMLLDADELQPYLHFAFDHFACDLDSPFDFVQASFTNSPIPQDFGGNILKLAIQLMEVWENAIDGDILFTELSYMVASCIMLDSARSKIRGTAEQIFPQYLDHIDAALENFCDRHWPCEYVKPGGGARCVNVRSGHGSKGHQLKNGKVLAVGPYISHFSFVSYRESFQCNVYARLRELLNTLRSKVQEGGELEAQAAAEIHKDQVMVHFYNHSAQGRPDVFISHSTCFSCLFEPAEHVLPCGHVLCTSCLKAYGHARGRTVVEIDGCPMESSSRAQCGLGRIFLKPAAAGIRILTLDGGGIRGIVELEILRQIEHAMGGRLAIQCFFDLIVGTSTGGLIALGLAVRNWSVEECTRHFEGLCRQAFTRRTGSNIPGVGWLVDNYNHSKYETRPLEEALKTAYAENEYLFGGARPHASFGTDVKVAVTATSVAGSAVVFANYNRPCGEKLPYHFQRPERSMLELKVWEAARATSAAPRIFKPMNHGPTKQVYADGALYHNNPIQIADKERKLVWPALRNECPDITLSVGTTYNSNAKASTPKDYMARAGVFSHAKTLYKIASDHIASALDSEKTWLSYMNVLQPGSSNQSRYVRLNPQLDEDPPPLDGVNSMRYIQEIVRDKISSDDRVQTIALQLIATSFYFEKSTALEVGQDGSIRFKGYIYCRLLPDSKEICELGTFMHARMQAGHDLYFVIQEQHRGEQAKQAFISPDVIEGMIRTCQFKMNKINIELSSKLAATEILLCLGSEGAFPISRFPRSLLQDEDLSHGTRQHLVINSGRWAGRTPSQQLRRKNWTPPDLTQPHTPADTISRYSAQNFVIGNSSPNRLKRIAHRLLNGPSPAPALEESSGYVTLKDSAENIRLKFEQAELPDNQVGPIFELSGSFPTLESDNVPVYGSAKPSTLADEKARSLDSERSHGIHPAERDKVYSSSPPNSFQESDTVTEVDGAESDHWGHGKQREDEGGFF</sequence>
<comment type="caution">
    <text evidence="12">The sequence shown here is derived from an EMBL/GenBank/DDBJ whole genome shotgun (WGS) entry which is preliminary data.</text>
</comment>
<evidence type="ECO:0000313" key="12">
    <source>
        <dbReference type="EMBL" id="KAL2038184.1"/>
    </source>
</evidence>
<feature type="domain" description="PNPLA" evidence="11">
    <location>
        <begin position="860"/>
        <end position="1071"/>
    </location>
</feature>
<evidence type="ECO:0000259" key="11">
    <source>
        <dbReference type="PROSITE" id="PS51635"/>
    </source>
</evidence>
<feature type="region of interest" description="Disordered" evidence="9">
    <location>
        <begin position="1454"/>
        <end position="1531"/>
    </location>
</feature>
<feature type="compositionally biased region" description="Basic and acidic residues" evidence="9">
    <location>
        <begin position="1469"/>
        <end position="1492"/>
    </location>
</feature>
<evidence type="ECO:0000259" key="10">
    <source>
        <dbReference type="PROSITE" id="PS50089"/>
    </source>
</evidence>
<evidence type="ECO:0000256" key="4">
    <source>
        <dbReference type="ARBA" id="ARBA00022833"/>
    </source>
</evidence>
<evidence type="ECO:0000256" key="6">
    <source>
        <dbReference type="ARBA" id="ARBA00023098"/>
    </source>
</evidence>
<dbReference type="PROSITE" id="PS00518">
    <property type="entry name" value="ZF_RING_1"/>
    <property type="match status" value="1"/>
</dbReference>
<dbReference type="SUPFAM" id="SSF52151">
    <property type="entry name" value="FabD/lysophospholipase-like"/>
    <property type="match status" value="1"/>
</dbReference>
<dbReference type="InterPro" id="IPR017907">
    <property type="entry name" value="Znf_RING_CS"/>
</dbReference>
<protein>
    <recommendedName>
        <fullName evidence="14">PNPLA domain-containing protein</fullName>
    </recommendedName>
</protein>
<evidence type="ECO:0000256" key="3">
    <source>
        <dbReference type="ARBA" id="ARBA00022801"/>
    </source>
</evidence>
<dbReference type="PANTHER" id="PTHR24185">
    <property type="entry name" value="CALCIUM-INDEPENDENT PHOSPHOLIPASE A2-GAMMA"/>
    <property type="match status" value="1"/>
</dbReference>
<dbReference type="Gene3D" id="3.40.1090.10">
    <property type="entry name" value="Cytosolic phospholipase A2 catalytic domain"/>
    <property type="match status" value="1"/>
</dbReference>
<feature type="region of interest" description="Disordered" evidence="9">
    <location>
        <begin position="1350"/>
        <end position="1370"/>
    </location>
</feature>
<feature type="region of interest" description="Disordered" evidence="9">
    <location>
        <begin position="1"/>
        <end position="30"/>
    </location>
</feature>
<dbReference type="PANTHER" id="PTHR24185:SF1">
    <property type="entry name" value="CALCIUM-INDEPENDENT PHOSPHOLIPASE A2-GAMMA"/>
    <property type="match status" value="1"/>
</dbReference>
<dbReference type="PROSITE" id="PS51635">
    <property type="entry name" value="PNPLA"/>
    <property type="match status" value="1"/>
</dbReference>
<evidence type="ECO:0000256" key="8">
    <source>
        <dbReference type="PROSITE-ProRule" id="PRU01161"/>
    </source>
</evidence>
<dbReference type="EMBL" id="JBEFKJ010000034">
    <property type="protein sequence ID" value="KAL2038184.1"/>
    <property type="molecule type" value="Genomic_DNA"/>
</dbReference>
<feature type="region of interest" description="Disordered" evidence="9">
    <location>
        <begin position="42"/>
        <end position="72"/>
    </location>
</feature>
<feature type="short sequence motif" description="DGA/G" evidence="8">
    <location>
        <begin position="1058"/>
        <end position="1060"/>
    </location>
</feature>
<dbReference type="CDD" id="cd07199">
    <property type="entry name" value="Pat17_PNPLA8_PNPLA9_like"/>
    <property type="match status" value="1"/>
</dbReference>
<dbReference type="CDD" id="cd16449">
    <property type="entry name" value="RING-HC"/>
    <property type="match status" value="1"/>
</dbReference>
<dbReference type="InterPro" id="IPR016035">
    <property type="entry name" value="Acyl_Trfase/lysoPLipase"/>
</dbReference>
<dbReference type="InterPro" id="IPR001841">
    <property type="entry name" value="Znf_RING"/>
</dbReference>
<keyword evidence="3 8" id="KW-0378">Hydrolase</keyword>
<dbReference type="PROSITE" id="PS50089">
    <property type="entry name" value="ZF_RING_2"/>
    <property type="match status" value="1"/>
</dbReference>
<feature type="domain" description="RING-type" evidence="10">
    <location>
        <begin position="793"/>
        <end position="837"/>
    </location>
</feature>
<evidence type="ECO:0000256" key="7">
    <source>
        <dbReference type="PROSITE-ProRule" id="PRU00175"/>
    </source>
</evidence>
<dbReference type="Pfam" id="PF01734">
    <property type="entry name" value="Patatin"/>
    <property type="match status" value="1"/>
</dbReference>
<reference evidence="12 13" key="1">
    <citation type="submission" date="2024-09" db="EMBL/GenBank/DDBJ databases">
        <title>Rethinking Asexuality: The Enigmatic Case of Functional Sexual Genes in Lepraria (Stereocaulaceae).</title>
        <authorList>
            <person name="Doellman M."/>
            <person name="Sun Y."/>
            <person name="Barcenas-Pena A."/>
            <person name="Lumbsch H.T."/>
            <person name="Grewe F."/>
        </authorList>
    </citation>
    <scope>NUCLEOTIDE SEQUENCE [LARGE SCALE GENOMIC DNA]</scope>
    <source>
        <strain evidence="12 13">Mercado 3170</strain>
    </source>
</reference>
<name>A0ABR3ZY82_9LECA</name>
<evidence type="ECO:0000256" key="5">
    <source>
        <dbReference type="ARBA" id="ARBA00022963"/>
    </source>
</evidence>
<dbReference type="InterPro" id="IPR002641">
    <property type="entry name" value="PNPLA_dom"/>
</dbReference>
<evidence type="ECO:0000256" key="1">
    <source>
        <dbReference type="ARBA" id="ARBA00022723"/>
    </source>
</evidence>
<feature type="active site" description="Proton acceptor" evidence="8">
    <location>
        <position position="1058"/>
    </location>
</feature>
<proteinExistence type="predicted"/>
<evidence type="ECO:0008006" key="14">
    <source>
        <dbReference type="Google" id="ProtNLM"/>
    </source>
</evidence>
<keyword evidence="2 7" id="KW-0863">Zinc-finger</keyword>
<organism evidence="12 13">
    <name type="scientific">Stereocaulon virgatum</name>
    <dbReference type="NCBI Taxonomy" id="373712"/>
    <lineage>
        <taxon>Eukaryota</taxon>
        <taxon>Fungi</taxon>
        <taxon>Dikarya</taxon>
        <taxon>Ascomycota</taxon>
        <taxon>Pezizomycotina</taxon>
        <taxon>Lecanoromycetes</taxon>
        <taxon>OSLEUM clade</taxon>
        <taxon>Lecanoromycetidae</taxon>
        <taxon>Lecanorales</taxon>
        <taxon>Lecanorineae</taxon>
        <taxon>Stereocaulaceae</taxon>
        <taxon>Stereocaulon</taxon>
    </lineage>
</organism>
<keyword evidence="1" id="KW-0479">Metal-binding</keyword>
<feature type="compositionally biased region" description="Basic and acidic residues" evidence="9">
    <location>
        <begin position="1514"/>
        <end position="1531"/>
    </location>
</feature>
<keyword evidence="6 8" id="KW-0443">Lipid metabolism</keyword>
<feature type="short sequence motif" description="GXGXXG" evidence="8">
    <location>
        <begin position="864"/>
        <end position="869"/>
    </location>
</feature>
<keyword evidence="5 8" id="KW-0442">Lipid degradation</keyword>
<feature type="active site" description="Nucleophile" evidence="8">
    <location>
        <position position="900"/>
    </location>
</feature>
<evidence type="ECO:0000313" key="13">
    <source>
        <dbReference type="Proteomes" id="UP001590950"/>
    </source>
</evidence>
<dbReference type="CDD" id="cd00267">
    <property type="entry name" value="ABC_ATPase"/>
    <property type="match status" value="1"/>
</dbReference>
<keyword evidence="4" id="KW-0862">Zinc</keyword>
<feature type="compositionally biased region" description="Polar residues" evidence="9">
    <location>
        <begin position="1493"/>
        <end position="1505"/>
    </location>
</feature>
<dbReference type="Proteomes" id="UP001590950">
    <property type="component" value="Unassembled WGS sequence"/>
</dbReference>
<evidence type="ECO:0000256" key="9">
    <source>
        <dbReference type="SAM" id="MobiDB-lite"/>
    </source>
</evidence>